<dbReference type="GeneID" id="81370422"/>
<evidence type="ECO:0000256" key="10">
    <source>
        <dbReference type="SAM" id="SignalP"/>
    </source>
</evidence>
<evidence type="ECO:0000313" key="11">
    <source>
        <dbReference type="EMBL" id="KAJ5391315.1"/>
    </source>
</evidence>
<accession>A0A9W9VY14</accession>
<dbReference type="InterPro" id="IPR029058">
    <property type="entry name" value="AB_hydrolase_fold"/>
</dbReference>
<keyword evidence="6" id="KW-0378">Hydrolase</keyword>
<dbReference type="SUPFAM" id="SSF53474">
    <property type="entry name" value="alpha/beta-Hydrolases"/>
    <property type="match status" value="1"/>
</dbReference>
<evidence type="ECO:0000256" key="7">
    <source>
        <dbReference type="ARBA" id="ARBA00023277"/>
    </source>
</evidence>
<feature type="signal peptide" evidence="10">
    <location>
        <begin position="1"/>
        <end position="17"/>
    </location>
</feature>
<dbReference type="Proteomes" id="UP001147747">
    <property type="component" value="Unassembled WGS sequence"/>
</dbReference>
<evidence type="ECO:0000256" key="3">
    <source>
        <dbReference type="ARBA" id="ARBA00022525"/>
    </source>
</evidence>
<keyword evidence="4" id="KW-0858">Xylan degradation</keyword>
<evidence type="ECO:0000256" key="5">
    <source>
        <dbReference type="ARBA" id="ARBA00022729"/>
    </source>
</evidence>
<evidence type="ECO:0000256" key="9">
    <source>
        <dbReference type="ARBA" id="ARBA00034075"/>
    </source>
</evidence>
<reference evidence="11" key="1">
    <citation type="submission" date="2022-12" db="EMBL/GenBank/DDBJ databases">
        <authorList>
            <person name="Petersen C."/>
        </authorList>
    </citation>
    <scope>NUCLEOTIDE SEQUENCE</scope>
    <source>
        <strain evidence="11">IBT 29677</strain>
    </source>
</reference>
<dbReference type="EC" id="3.1.1.73" evidence="2"/>
<name>A0A9W9VY14_9EURO</name>
<evidence type="ECO:0000256" key="2">
    <source>
        <dbReference type="ARBA" id="ARBA00013091"/>
    </source>
</evidence>
<organism evidence="11 12">
    <name type="scientific">Penicillium cosmopolitanum</name>
    <dbReference type="NCBI Taxonomy" id="1131564"/>
    <lineage>
        <taxon>Eukaryota</taxon>
        <taxon>Fungi</taxon>
        <taxon>Dikarya</taxon>
        <taxon>Ascomycota</taxon>
        <taxon>Pezizomycotina</taxon>
        <taxon>Eurotiomycetes</taxon>
        <taxon>Eurotiomycetidae</taxon>
        <taxon>Eurotiales</taxon>
        <taxon>Aspergillaceae</taxon>
        <taxon>Penicillium</taxon>
    </lineage>
</organism>
<dbReference type="GO" id="GO:0017000">
    <property type="term" value="P:antibiotic biosynthetic process"/>
    <property type="evidence" value="ECO:0007669"/>
    <property type="project" value="UniProtKB-ARBA"/>
</dbReference>
<dbReference type="RefSeq" id="XP_056486993.1">
    <property type="nucleotide sequence ID" value="XM_056631442.1"/>
</dbReference>
<dbReference type="PANTHER" id="PTHR38050:SF2">
    <property type="entry name" value="FERULOYL ESTERASE C-RELATED"/>
    <property type="match status" value="1"/>
</dbReference>
<keyword evidence="5 10" id="KW-0732">Signal</keyword>
<dbReference type="PANTHER" id="PTHR38050">
    <property type="match status" value="1"/>
</dbReference>
<dbReference type="OrthoDB" id="424610at2759"/>
<comment type="caution">
    <text evidence="11">The sequence shown here is derived from an EMBL/GenBank/DDBJ whole genome shotgun (WGS) entry which is preliminary data.</text>
</comment>
<keyword evidence="7" id="KW-0119">Carbohydrate metabolism</keyword>
<dbReference type="EMBL" id="JAPZBU010000008">
    <property type="protein sequence ID" value="KAJ5391315.1"/>
    <property type="molecule type" value="Genomic_DNA"/>
</dbReference>
<evidence type="ECO:0000256" key="4">
    <source>
        <dbReference type="ARBA" id="ARBA00022651"/>
    </source>
</evidence>
<keyword evidence="12" id="KW-1185">Reference proteome</keyword>
<gene>
    <name evidence="11" type="ORF">N7509_006805</name>
</gene>
<dbReference type="GO" id="GO:0072330">
    <property type="term" value="P:monocarboxylic acid biosynthetic process"/>
    <property type="evidence" value="ECO:0007669"/>
    <property type="project" value="UniProtKB-ARBA"/>
</dbReference>
<evidence type="ECO:0000256" key="6">
    <source>
        <dbReference type="ARBA" id="ARBA00022801"/>
    </source>
</evidence>
<dbReference type="GO" id="GO:0005576">
    <property type="term" value="C:extracellular region"/>
    <property type="evidence" value="ECO:0007669"/>
    <property type="project" value="UniProtKB-SubCell"/>
</dbReference>
<dbReference type="Gene3D" id="3.40.50.1820">
    <property type="entry name" value="alpha/beta hydrolase"/>
    <property type="match status" value="1"/>
</dbReference>
<evidence type="ECO:0000313" key="12">
    <source>
        <dbReference type="Proteomes" id="UP001147747"/>
    </source>
</evidence>
<keyword evidence="8" id="KW-0624">Polysaccharide degradation</keyword>
<protein>
    <recommendedName>
        <fullName evidence="2">feruloyl esterase</fullName>
        <ecNumber evidence="2">3.1.1.73</ecNumber>
    </recommendedName>
</protein>
<feature type="chain" id="PRO_5040975008" description="feruloyl esterase" evidence="10">
    <location>
        <begin position="18"/>
        <end position="320"/>
    </location>
</feature>
<comment type="catalytic activity">
    <reaction evidence="9">
        <text>feruloyl-polysaccharide + H2O = ferulate + polysaccharide.</text>
        <dbReference type="EC" id="3.1.1.73"/>
    </reaction>
</comment>
<dbReference type="GO" id="GO:0045493">
    <property type="term" value="P:xylan catabolic process"/>
    <property type="evidence" value="ECO:0007669"/>
    <property type="project" value="UniProtKB-KW"/>
</dbReference>
<dbReference type="GO" id="GO:0030600">
    <property type="term" value="F:feruloyl esterase activity"/>
    <property type="evidence" value="ECO:0007669"/>
    <property type="project" value="UniProtKB-EC"/>
</dbReference>
<dbReference type="AlphaFoldDB" id="A0A9W9VY14"/>
<reference evidence="11" key="2">
    <citation type="journal article" date="2023" name="IMA Fungus">
        <title>Comparative genomic study of the Penicillium genus elucidates a diverse pangenome and 15 lateral gene transfer events.</title>
        <authorList>
            <person name="Petersen C."/>
            <person name="Sorensen T."/>
            <person name="Nielsen M.R."/>
            <person name="Sondergaard T.E."/>
            <person name="Sorensen J.L."/>
            <person name="Fitzpatrick D.A."/>
            <person name="Frisvad J.C."/>
            <person name="Nielsen K.L."/>
        </authorList>
    </citation>
    <scope>NUCLEOTIDE SEQUENCE</scope>
    <source>
        <strain evidence="11">IBT 29677</strain>
    </source>
</reference>
<evidence type="ECO:0000256" key="1">
    <source>
        <dbReference type="ARBA" id="ARBA00004613"/>
    </source>
</evidence>
<sequence length="320" mass="35275">MLTSLLLPLALATTGAARSLGCGREIPSKFPSAGKSAILHLPGTDREYRLYIPLTYDKNQPTPLYFSFHGATRDMNEEEELSQFSNPFFNKDGIAVYPNSKNGYWLSNPSANISLPNDLDFTNDLLTHMENLLCIDSSRVYSAGKSNGGGFTAVVACNATVGSRFAAFASVSGAYYDTDNIPGVGPCKPAKRKEGYPFIEFHGTGDTTAPIDGNTNSNPKLPVIDFLEGWAERNGCVKNAKWARNETVMEDPLLRHASWDCAGKRGIVQHYRESGNGHCWPSTVGNDDYEEHPLQCPAGKSAFNATEYIFEFFRDYRLRL</sequence>
<dbReference type="InterPro" id="IPR043595">
    <property type="entry name" value="FaeB/C/D"/>
</dbReference>
<proteinExistence type="predicted"/>
<comment type="subcellular location">
    <subcellularLocation>
        <location evidence="1">Secreted</location>
    </subcellularLocation>
</comment>
<evidence type="ECO:0000256" key="8">
    <source>
        <dbReference type="ARBA" id="ARBA00023326"/>
    </source>
</evidence>
<keyword evidence="3" id="KW-0964">Secreted</keyword>